<keyword evidence="4 7" id="KW-0812">Transmembrane</keyword>
<dbReference type="InterPro" id="IPR050171">
    <property type="entry name" value="MFS_Transporters"/>
</dbReference>
<keyword evidence="6 7" id="KW-0472">Membrane</keyword>
<evidence type="ECO:0000259" key="8">
    <source>
        <dbReference type="PROSITE" id="PS50850"/>
    </source>
</evidence>
<dbReference type="GO" id="GO:0005886">
    <property type="term" value="C:plasma membrane"/>
    <property type="evidence" value="ECO:0007669"/>
    <property type="project" value="UniProtKB-SubCell"/>
</dbReference>
<reference evidence="9" key="1">
    <citation type="journal article" date="2014" name="Front. Microbiol.">
        <title>High frequency of phylogenetically diverse reductive dehalogenase-homologous genes in deep subseafloor sedimentary metagenomes.</title>
        <authorList>
            <person name="Kawai M."/>
            <person name="Futagami T."/>
            <person name="Toyoda A."/>
            <person name="Takaki Y."/>
            <person name="Nishi S."/>
            <person name="Hori S."/>
            <person name="Arai W."/>
            <person name="Tsubouchi T."/>
            <person name="Morono Y."/>
            <person name="Uchiyama I."/>
            <person name="Ito T."/>
            <person name="Fujiyama A."/>
            <person name="Inagaki F."/>
            <person name="Takami H."/>
        </authorList>
    </citation>
    <scope>NUCLEOTIDE SEQUENCE</scope>
    <source>
        <strain evidence="9">Expedition CK06-06</strain>
    </source>
</reference>
<dbReference type="Pfam" id="PF07690">
    <property type="entry name" value="MFS_1"/>
    <property type="match status" value="1"/>
</dbReference>
<dbReference type="InterPro" id="IPR001958">
    <property type="entry name" value="Tet-R_TetA/multi-R_MdtG-like"/>
</dbReference>
<feature type="non-terminal residue" evidence="9">
    <location>
        <position position="255"/>
    </location>
</feature>
<dbReference type="Gene3D" id="1.20.1250.20">
    <property type="entry name" value="MFS general substrate transporter like domains"/>
    <property type="match status" value="1"/>
</dbReference>
<gene>
    <name evidence="9" type="ORF">S03H2_37588</name>
</gene>
<feature type="transmembrane region" description="Helical" evidence="7">
    <location>
        <begin position="153"/>
        <end position="173"/>
    </location>
</feature>
<dbReference type="EMBL" id="BARU01023142">
    <property type="protein sequence ID" value="GAH49710.1"/>
    <property type="molecule type" value="Genomic_DNA"/>
</dbReference>
<keyword evidence="3" id="KW-1003">Cell membrane</keyword>
<feature type="transmembrane region" description="Helical" evidence="7">
    <location>
        <begin position="231"/>
        <end position="249"/>
    </location>
</feature>
<dbReference type="PANTHER" id="PTHR23517">
    <property type="entry name" value="RESISTANCE PROTEIN MDTM, PUTATIVE-RELATED-RELATED"/>
    <property type="match status" value="1"/>
</dbReference>
<evidence type="ECO:0000256" key="2">
    <source>
        <dbReference type="ARBA" id="ARBA00022448"/>
    </source>
</evidence>
<feature type="transmembrane region" description="Helical" evidence="7">
    <location>
        <begin position="179"/>
        <end position="200"/>
    </location>
</feature>
<evidence type="ECO:0000256" key="1">
    <source>
        <dbReference type="ARBA" id="ARBA00004651"/>
    </source>
</evidence>
<feature type="transmembrane region" description="Helical" evidence="7">
    <location>
        <begin position="63"/>
        <end position="85"/>
    </location>
</feature>
<dbReference type="InterPro" id="IPR020846">
    <property type="entry name" value="MFS_dom"/>
</dbReference>
<feature type="transmembrane region" description="Helical" evidence="7">
    <location>
        <begin position="114"/>
        <end position="132"/>
    </location>
</feature>
<evidence type="ECO:0000256" key="4">
    <source>
        <dbReference type="ARBA" id="ARBA00022692"/>
    </source>
</evidence>
<protein>
    <recommendedName>
        <fullName evidence="8">Major facilitator superfamily (MFS) profile domain-containing protein</fullName>
    </recommendedName>
</protein>
<accession>X1GXY0</accession>
<evidence type="ECO:0000256" key="3">
    <source>
        <dbReference type="ARBA" id="ARBA00022475"/>
    </source>
</evidence>
<dbReference type="InterPro" id="IPR011701">
    <property type="entry name" value="MFS"/>
</dbReference>
<name>X1GXY0_9ZZZZ</name>
<dbReference type="AlphaFoldDB" id="X1GXY0"/>
<keyword evidence="2" id="KW-0813">Transport</keyword>
<evidence type="ECO:0000256" key="7">
    <source>
        <dbReference type="SAM" id="Phobius"/>
    </source>
</evidence>
<dbReference type="PROSITE" id="PS50850">
    <property type="entry name" value="MFS"/>
    <property type="match status" value="1"/>
</dbReference>
<evidence type="ECO:0000256" key="6">
    <source>
        <dbReference type="ARBA" id="ARBA00023136"/>
    </source>
</evidence>
<comment type="subcellular location">
    <subcellularLocation>
        <location evidence="1">Cell membrane</location>
        <topology evidence="1">Multi-pass membrane protein</topology>
    </subcellularLocation>
</comment>
<sequence>MSTGPINKITEYGKSFQSTYREYPKQFWVLIFGTFIDRLGGALLFPFFTLYLTSKFGIGMTQVGFIFGMFAISSFFGSMIGGALTDRIGRKSMLLFGLVMSAVSSLLMGVVDVLALFFFVTLIVGILSEVGAPAQQAIVADLLPEQQRAEGYGIIRITANLAVAIGPVIGGFLATSSYMLLFVSDAVTSLITAVIVYIALKETRRAPVEGEAQESMTQTFKGYFVVAKDSAFVWFLGASALMVLVYMQMNTTLAV</sequence>
<feature type="domain" description="Major facilitator superfamily (MFS) profile" evidence="8">
    <location>
        <begin position="26"/>
        <end position="255"/>
    </location>
</feature>
<comment type="caution">
    <text evidence="9">The sequence shown here is derived from an EMBL/GenBank/DDBJ whole genome shotgun (WGS) entry which is preliminary data.</text>
</comment>
<dbReference type="PRINTS" id="PR01035">
    <property type="entry name" value="TCRTETA"/>
</dbReference>
<dbReference type="InterPro" id="IPR036259">
    <property type="entry name" value="MFS_trans_sf"/>
</dbReference>
<feature type="transmembrane region" description="Helical" evidence="7">
    <location>
        <begin position="92"/>
        <end position="108"/>
    </location>
</feature>
<organism evidence="9">
    <name type="scientific">marine sediment metagenome</name>
    <dbReference type="NCBI Taxonomy" id="412755"/>
    <lineage>
        <taxon>unclassified sequences</taxon>
        <taxon>metagenomes</taxon>
        <taxon>ecological metagenomes</taxon>
    </lineage>
</organism>
<proteinExistence type="predicted"/>
<keyword evidence="5 7" id="KW-1133">Transmembrane helix</keyword>
<evidence type="ECO:0000256" key="5">
    <source>
        <dbReference type="ARBA" id="ARBA00022989"/>
    </source>
</evidence>
<evidence type="ECO:0000313" key="9">
    <source>
        <dbReference type="EMBL" id="GAH49710.1"/>
    </source>
</evidence>
<feature type="transmembrane region" description="Helical" evidence="7">
    <location>
        <begin position="27"/>
        <end position="51"/>
    </location>
</feature>
<dbReference type="SUPFAM" id="SSF103473">
    <property type="entry name" value="MFS general substrate transporter"/>
    <property type="match status" value="1"/>
</dbReference>
<dbReference type="GO" id="GO:0022857">
    <property type="term" value="F:transmembrane transporter activity"/>
    <property type="evidence" value="ECO:0007669"/>
    <property type="project" value="InterPro"/>
</dbReference>